<dbReference type="EMBL" id="GBRH01198999">
    <property type="protein sequence ID" value="JAD98896.1"/>
    <property type="molecule type" value="Transcribed_RNA"/>
</dbReference>
<evidence type="ECO:0000313" key="1">
    <source>
        <dbReference type="EMBL" id="JAD98896.1"/>
    </source>
</evidence>
<name>A0A0A9EFN5_ARUDO</name>
<sequence>MTNYTGRHWTAKLSAATCLSNTLSRGQPVIIQRHDLETAAMNSM</sequence>
<accession>A0A0A9EFN5</accession>
<organism evidence="1">
    <name type="scientific">Arundo donax</name>
    <name type="common">Giant reed</name>
    <name type="synonym">Donax arundinaceus</name>
    <dbReference type="NCBI Taxonomy" id="35708"/>
    <lineage>
        <taxon>Eukaryota</taxon>
        <taxon>Viridiplantae</taxon>
        <taxon>Streptophyta</taxon>
        <taxon>Embryophyta</taxon>
        <taxon>Tracheophyta</taxon>
        <taxon>Spermatophyta</taxon>
        <taxon>Magnoliopsida</taxon>
        <taxon>Liliopsida</taxon>
        <taxon>Poales</taxon>
        <taxon>Poaceae</taxon>
        <taxon>PACMAD clade</taxon>
        <taxon>Arundinoideae</taxon>
        <taxon>Arundineae</taxon>
        <taxon>Arundo</taxon>
    </lineage>
</organism>
<protein>
    <submittedName>
        <fullName evidence="1">Uncharacterized protein</fullName>
    </submittedName>
</protein>
<reference evidence="1" key="1">
    <citation type="submission" date="2014-09" db="EMBL/GenBank/DDBJ databases">
        <authorList>
            <person name="Magalhaes I.L.F."/>
            <person name="Oliveira U."/>
            <person name="Santos F.R."/>
            <person name="Vidigal T.H.D.A."/>
            <person name="Brescovit A.D."/>
            <person name="Santos A.J."/>
        </authorList>
    </citation>
    <scope>NUCLEOTIDE SEQUENCE</scope>
    <source>
        <tissue evidence="1">Shoot tissue taken approximately 20 cm above the soil surface</tissue>
    </source>
</reference>
<proteinExistence type="predicted"/>
<reference evidence="1" key="2">
    <citation type="journal article" date="2015" name="Data Brief">
        <title>Shoot transcriptome of the giant reed, Arundo donax.</title>
        <authorList>
            <person name="Barrero R.A."/>
            <person name="Guerrero F.D."/>
            <person name="Moolhuijzen P."/>
            <person name="Goolsby J.A."/>
            <person name="Tidwell J."/>
            <person name="Bellgard S.E."/>
            <person name="Bellgard M.I."/>
        </authorList>
    </citation>
    <scope>NUCLEOTIDE SEQUENCE</scope>
    <source>
        <tissue evidence="1">Shoot tissue taken approximately 20 cm above the soil surface</tissue>
    </source>
</reference>
<dbReference type="AlphaFoldDB" id="A0A0A9EFN5"/>